<protein>
    <submittedName>
        <fullName evidence="4">AMP-binding domain-containing protein</fullName>
    </submittedName>
</protein>
<dbReference type="InterPro" id="IPR042099">
    <property type="entry name" value="ANL_N_sf"/>
</dbReference>
<accession>A0A158RCK3</accession>
<evidence type="ECO:0000313" key="4">
    <source>
        <dbReference type="WBParaSite" id="TCLT_0000788901-mRNA-1"/>
    </source>
</evidence>
<dbReference type="Pfam" id="PF00501">
    <property type="entry name" value="AMP-binding"/>
    <property type="match status" value="1"/>
</dbReference>
<evidence type="ECO:0000259" key="1">
    <source>
        <dbReference type="Pfam" id="PF00501"/>
    </source>
</evidence>
<organism evidence="4">
    <name type="scientific">Thelazia callipaeda</name>
    <name type="common">Oriental eyeworm</name>
    <name type="synonym">Parasitic nematode</name>
    <dbReference type="NCBI Taxonomy" id="103827"/>
    <lineage>
        <taxon>Eukaryota</taxon>
        <taxon>Metazoa</taxon>
        <taxon>Ecdysozoa</taxon>
        <taxon>Nematoda</taxon>
        <taxon>Chromadorea</taxon>
        <taxon>Rhabditida</taxon>
        <taxon>Spirurina</taxon>
        <taxon>Spiruromorpha</taxon>
        <taxon>Thelazioidea</taxon>
        <taxon>Thelaziidae</taxon>
        <taxon>Thelazia</taxon>
    </lineage>
</organism>
<dbReference type="AlphaFoldDB" id="A0A158RCK3"/>
<dbReference type="InterPro" id="IPR045851">
    <property type="entry name" value="AMP-bd_C_sf"/>
</dbReference>
<dbReference type="PANTHER" id="PTHR43201:SF12">
    <property type="entry name" value="AMP-DEPENDENT SYNTHETASE_LIGASE DOMAIN-CONTAINING PROTEIN"/>
    <property type="match status" value="1"/>
</dbReference>
<evidence type="ECO:0000313" key="3">
    <source>
        <dbReference type="Proteomes" id="UP000276776"/>
    </source>
</evidence>
<reference evidence="2 3" key="2">
    <citation type="submission" date="2018-11" db="EMBL/GenBank/DDBJ databases">
        <authorList>
            <consortium name="Pathogen Informatics"/>
        </authorList>
    </citation>
    <scope>NUCLEOTIDE SEQUENCE [LARGE SCALE GENOMIC DNA]</scope>
</reference>
<dbReference type="GO" id="GO:0031956">
    <property type="term" value="F:medium-chain fatty acid-CoA ligase activity"/>
    <property type="evidence" value="ECO:0007669"/>
    <property type="project" value="TreeGrafter"/>
</dbReference>
<dbReference type="OrthoDB" id="10253115at2759"/>
<dbReference type="EMBL" id="UYYF01004555">
    <property type="protein sequence ID" value="VDN05381.1"/>
    <property type="molecule type" value="Genomic_DNA"/>
</dbReference>
<gene>
    <name evidence="2" type="ORF">TCLT_LOCUS7878</name>
</gene>
<dbReference type="Gene3D" id="3.30.300.30">
    <property type="match status" value="1"/>
</dbReference>
<dbReference type="OMA" id="CVARSTQ"/>
<name>A0A158RCK3_THECL</name>
<dbReference type="Proteomes" id="UP000276776">
    <property type="component" value="Unassembled WGS sequence"/>
</dbReference>
<feature type="domain" description="AMP-dependent synthetase/ligase" evidence="1">
    <location>
        <begin position="23"/>
        <end position="432"/>
    </location>
</feature>
<sequence length="582" mass="64761">MSVEYEVPPSTIPECIYKCAEMNATAAVFDAEKAIYTYANIIKEMETLAAGLLSTGLRSQDRVLICGSNTAHFFISTLACARADLIFSLLNPNLANAEQLKYALIKGEFRAIICFPANREVEFLNNLLSEISPELLRSVKGRLYSKAIPKLTHVIMAEEDHRHAGTFTLSEVYGRSNREKIDKLPDFTQWSPHKIAALQFTSGISAPAKLVALTHYQLINSCRAVSQATGCNNNSDAPLVSLELIYLRSRKCSVSKILVKDRPILDGSKSCICCALPLFKIPIFAFVGLLPFISHTRVIYPSPSPIPKFLFDSVKKYQCTHLVSNAVALGLILRIAQTQNIRLPSIESVILLGERVPVDVIDNISKQFENVNKVMNGYMLTEVASVPIMSTGLLNMKGIGKPLTDFEVDVRNLCIPMKCSHENAKIGELWVKVIKGSKFLGYNPPYEASEEWIETGDVVTVDNVGSLELLANKEDLILNSSGELIEHWSIEKVLCSHNEIKGAQIVALDKKLPLYAFIVPKSPKSVEKVDQILTDLISLCKNNKLIVPEKFAVVDDFPRINTKIQKYRMRQMLEKGEISMKP</sequence>
<dbReference type="STRING" id="103827.A0A158RCK3"/>
<keyword evidence="3" id="KW-1185">Reference proteome</keyword>
<dbReference type="SUPFAM" id="SSF56801">
    <property type="entry name" value="Acetyl-CoA synthetase-like"/>
    <property type="match status" value="1"/>
</dbReference>
<dbReference type="WBParaSite" id="TCLT_0000788901-mRNA-1">
    <property type="protein sequence ID" value="TCLT_0000788901-mRNA-1"/>
    <property type="gene ID" value="TCLT_0000788901"/>
</dbReference>
<proteinExistence type="predicted"/>
<reference evidence="4" key="1">
    <citation type="submission" date="2016-04" db="UniProtKB">
        <authorList>
            <consortium name="WormBaseParasite"/>
        </authorList>
    </citation>
    <scope>IDENTIFICATION</scope>
</reference>
<dbReference type="Gene3D" id="3.40.50.12780">
    <property type="entry name" value="N-terminal domain of ligase-like"/>
    <property type="match status" value="1"/>
</dbReference>
<dbReference type="InterPro" id="IPR000873">
    <property type="entry name" value="AMP-dep_synth/lig_dom"/>
</dbReference>
<dbReference type="GO" id="GO:0006631">
    <property type="term" value="P:fatty acid metabolic process"/>
    <property type="evidence" value="ECO:0007669"/>
    <property type="project" value="TreeGrafter"/>
</dbReference>
<dbReference type="PANTHER" id="PTHR43201">
    <property type="entry name" value="ACYL-COA SYNTHETASE"/>
    <property type="match status" value="1"/>
</dbReference>
<evidence type="ECO:0000313" key="2">
    <source>
        <dbReference type="EMBL" id="VDN05381.1"/>
    </source>
</evidence>